<comment type="caution">
    <text evidence="6">Lacks conserved residue(s) required for the propagation of feature annotation.</text>
</comment>
<name>A0ABT7UQ96_9FIRM</name>
<keyword evidence="5 6" id="KW-0472">Membrane</keyword>
<comment type="subcellular location">
    <subcellularLocation>
        <location evidence="1 6">Cell membrane</location>
        <topology evidence="1 6">Multi-pass membrane protein</topology>
    </subcellularLocation>
</comment>
<evidence type="ECO:0000256" key="3">
    <source>
        <dbReference type="ARBA" id="ARBA00022692"/>
    </source>
</evidence>
<reference evidence="8 9" key="3">
    <citation type="submission" date="2023-06" db="EMBL/GenBank/DDBJ databases">
        <authorList>
            <person name="Zeman M."/>
            <person name="Kubasova T."/>
            <person name="Jahodarova E."/>
            <person name="Nykrynova M."/>
            <person name="Rychlik I."/>
        </authorList>
    </citation>
    <scope>NUCLEOTIDE SEQUENCE [LARGE SCALE GENOMIC DNA]</scope>
    <source>
        <strain evidence="8 9">ET340</strain>
    </source>
</reference>
<evidence type="ECO:0000256" key="4">
    <source>
        <dbReference type="ARBA" id="ARBA00022989"/>
    </source>
</evidence>
<keyword evidence="9" id="KW-1185">Reference proteome</keyword>
<dbReference type="PANTHER" id="PTHR12677">
    <property type="entry name" value="GOLGI APPARATUS MEMBRANE PROTEIN TVP38-RELATED"/>
    <property type="match status" value="1"/>
</dbReference>
<dbReference type="InterPro" id="IPR015414">
    <property type="entry name" value="TMEM64"/>
</dbReference>
<gene>
    <name evidence="8" type="ORF">QUW08_07090</name>
</gene>
<dbReference type="EMBL" id="JAUDCL010000010">
    <property type="protein sequence ID" value="MDM8201056.1"/>
    <property type="molecule type" value="Genomic_DNA"/>
</dbReference>
<dbReference type="PANTHER" id="PTHR12677:SF59">
    <property type="entry name" value="GOLGI APPARATUS MEMBRANE PROTEIN TVP38-RELATED"/>
    <property type="match status" value="1"/>
</dbReference>
<organism evidence="8 9">
    <name type="scientific">Allofournierella massiliensis</name>
    <dbReference type="NCBI Taxonomy" id="1650663"/>
    <lineage>
        <taxon>Bacteria</taxon>
        <taxon>Bacillati</taxon>
        <taxon>Bacillota</taxon>
        <taxon>Clostridia</taxon>
        <taxon>Eubacteriales</taxon>
        <taxon>Oscillospiraceae</taxon>
        <taxon>Allofournierella</taxon>
    </lineage>
</organism>
<evidence type="ECO:0000256" key="6">
    <source>
        <dbReference type="RuleBase" id="RU366058"/>
    </source>
</evidence>
<evidence type="ECO:0000256" key="5">
    <source>
        <dbReference type="ARBA" id="ARBA00023136"/>
    </source>
</evidence>
<evidence type="ECO:0000256" key="2">
    <source>
        <dbReference type="ARBA" id="ARBA00022475"/>
    </source>
</evidence>
<dbReference type="RefSeq" id="WP_087184828.1">
    <property type="nucleotide sequence ID" value="NZ_JAUDCL010000010.1"/>
</dbReference>
<feature type="transmembrane region" description="Helical" evidence="6">
    <location>
        <begin position="199"/>
        <end position="219"/>
    </location>
</feature>
<keyword evidence="2 6" id="KW-1003">Cell membrane</keyword>
<keyword evidence="4 6" id="KW-1133">Transmembrane helix</keyword>
<feature type="transmembrane region" description="Helical" evidence="6">
    <location>
        <begin position="90"/>
        <end position="115"/>
    </location>
</feature>
<keyword evidence="3 6" id="KW-0812">Transmembrane</keyword>
<evidence type="ECO:0000259" key="7">
    <source>
        <dbReference type="Pfam" id="PF09335"/>
    </source>
</evidence>
<evidence type="ECO:0000256" key="1">
    <source>
        <dbReference type="ARBA" id="ARBA00004651"/>
    </source>
</evidence>
<accession>A0ABT7UQ96</accession>
<comment type="similarity">
    <text evidence="6">Belongs to the TVP38/TMEM64 family.</text>
</comment>
<reference evidence="9" key="2">
    <citation type="submission" date="2023-06" db="EMBL/GenBank/DDBJ databases">
        <title>Identification and characterization of horizontal gene transfer across gut microbiota members of farm animals based on homology search.</title>
        <authorList>
            <person name="Zeman M."/>
            <person name="Kubasova T."/>
            <person name="Jahodarova E."/>
            <person name="Nykrynova M."/>
            <person name="Rychlik I."/>
        </authorList>
    </citation>
    <scope>NUCLEOTIDE SEQUENCE [LARGE SCALE GENOMIC DNA]</scope>
    <source>
        <strain evidence="9">ET340</strain>
    </source>
</reference>
<dbReference type="Proteomes" id="UP001529380">
    <property type="component" value="Unassembled WGS sequence"/>
</dbReference>
<evidence type="ECO:0000313" key="9">
    <source>
        <dbReference type="Proteomes" id="UP001529380"/>
    </source>
</evidence>
<feature type="transmembrane region" description="Helical" evidence="6">
    <location>
        <begin position="58"/>
        <end position="78"/>
    </location>
</feature>
<comment type="caution">
    <text evidence="8">The sequence shown here is derived from an EMBL/GenBank/DDBJ whole genome shotgun (WGS) entry which is preliminary data.</text>
</comment>
<dbReference type="Pfam" id="PF09335">
    <property type="entry name" value="VTT_dom"/>
    <property type="match status" value="1"/>
</dbReference>
<sequence length="233" mass="25218">MNHPLASPRARRWAAAAALLLVCLAGGAAVLAFRDELWAILTSQAARDQFIGWVQSKGIWGILVFLALQILQVVVAVLPGEPVELMAGALFGPVGGLLICLAGILLGSMFIYAAMKLLGAKAVPAQAFHKYRFLQDEQRARRALYLLFFLPGTPKDMLTYIGPFLPVKPGEFFFICTLARIPSVVTSTVAGSSLADGGLLVPIVIFVVMGALGLVCLYGEQRILDWLHRRKET</sequence>
<protein>
    <recommendedName>
        <fullName evidence="6">TVP38/TMEM64 family membrane protein</fullName>
    </recommendedName>
</protein>
<feature type="domain" description="VTT" evidence="7">
    <location>
        <begin position="78"/>
        <end position="192"/>
    </location>
</feature>
<evidence type="ECO:0000313" key="8">
    <source>
        <dbReference type="EMBL" id="MDM8201056.1"/>
    </source>
</evidence>
<dbReference type="InterPro" id="IPR032816">
    <property type="entry name" value="VTT_dom"/>
</dbReference>
<reference evidence="8 9" key="1">
    <citation type="submission" date="2023-06" db="EMBL/GenBank/DDBJ databases">
        <title>Identification and characterization of horizontal gene transfer across gut microbiota members of farm animals based on homology search.</title>
        <authorList>
            <person name="Schwarzerova J."/>
            <person name="Nykrynova M."/>
            <person name="Jureckova K."/>
            <person name="Cejkova D."/>
            <person name="Rychlik I."/>
        </authorList>
    </citation>
    <scope>NUCLEOTIDE SEQUENCE [LARGE SCALE GENOMIC DNA]</scope>
    <source>
        <strain evidence="8 9">ET340</strain>
    </source>
</reference>
<proteinExistence type="inferred from homology"/>